<keyword evidence="3 7" id="KW-0442">Lipid degradation</keyword>
<dbReference type="GeneID" id="76148944"/>
<dbReference type="Gene3D" id="2.60.40.150">
    <property type="entry name" value="C2 domain"/>
    <property type="match status" value="1"/>
</dbReference>
<feature type="compositionally biased region" description="Low complexity" evidence="8">
    <location>
        <begin position="76"/>
        <end position="94"/>
    </location>
</feature>
<feature type="compositionally biased region" description="Low complexity" evidence="8">
    <location>
        <begin position="608"/>
        <end position="618"/>
    </location>
</feature>
<dbReference type="GO" id="GO:0016042">
    <property type="term" value="P:lipid catabolic process"/>
    <property type="evidence" value="ECO:0007669"/>
    <property type="project" value="UniProtKB-KW"/>
</dbReference>
<dbReference type="EC" id="3.1.4.11" evidence="7"/>
<evidence type="ECO:0000256" key="4">
    <source>
        <dbReference type="ARBA" id="ARBA00023098"/>
    </source>
</evidence>
<evidence type="ECO:0000256" key="3">
    <source>
        <dbReference type="ARBA" id="ARBA00022963"/>
    </source>
</evidence>
<dbReference type="InterPro" id="IPR001711">
    <property type="entry name" value="PLipase_C_Pinositol-sp_Y"/>
</dbReference>
<keyword evidence="4 7" id="KW-0443">Lipid metabolism</keyword>
<dbReference type="EMBL" id="JAIHNG010000046">
    <property type="protein sequence ID" value="KAI5965092.1"/>
    <property type="molecule type" value="Genomic_DNA"/>
</dbReference>
<reference evidence="11 12" key="1">
    <citation type="journal article" date="2022" name="DNA Res.">
        <title>Genome analysis of five recently described species of the CUG-Ser clade uncovers Candida theae as a new hybrid lineage with pathogenic potential in the Candida parapsilosis species complex.</title>
        <authorList>
            <person name="Mixao V."/>
            <person name="Del Olmo V."/>
            <person name="Hegedusova E."/>
            <person name="Saus E."/>
            <person name="Pryszcz L."/>
            <person name="Cillingova A."/>
            <person name="Nosek J."/>
            <person name="Gabaldon T."/>
        </authorList>
    </citation>
    <scope>NUCLEOTIDE SEQUENCE [LARGE SCALE GENOMIC DNA]</scope>
    <source>
        <strain evidence="11 12">CBS 12239</strain>
    </source>
</reference>
<dbReference type="Pfam" id="PF00168">
    <property type="entry name" value="C2"/>
    <property type="match status" value="1"/>
</dbReference>
<proteinExistence type="predicted"/>
<dbReference type="AlphaFoldDB" id="A0AAD5BIU4"/>
<evidence type="ECO:0000313" key="12">
    <source>
        <dbReference type="Proteomes" id="UP001204833"/>
    </source>
</evidence>
<evidence type="ECO:0000256" key="5">
    <source>
        <dbReference type="ARBA" id="ARBA00023224"/>
    </source>
</evidence>
<name>A0AAD5BIU4_9ASCO</name>
<evidence type="ECO:0000259" key="10">
    <source>
        <dbReference type="PROSITE" id="PS50008"/>
    </source>
</evidence>
<dbReference type="GO" id="GO:0004435">
    <property type="term" value="F:phosphatidylinositol-4,5-bisphosphate phospholipase C activity"/>
    <property type="evidence" value="ECO:0007669"/>
    <property type="project" value="UniProtKB-EC"/>
</dbReference>
<evidence type="ECO:0000256" key="7">
    <source>
        <dbReference type="RuleBase" id="RU361133"/>
    </source>
</evidence>
<sequence length="919" mass="103689">MNITNELHQVRSIDSGDEGSSAMSTPPDPSPSLLRRISSPVMSDLPSIFSHLRSNDSESMTKSSSGKSVIKRVLSGNKSSDSVGSSNSMSSVSNQVTKVSSATIPPEAIDHIDSLPSQPNSSITKSVDQLKIPSIFQTEGLPLLKVSHKSKKRILLFIDLVNFSFLWKLAPSTATVGSKRLSIHGSTQRVHEFTVDDIKFVYTHERGSNYREELRISKEFEARWITLVYFNRKKGNLKLLHLIADTEHDFKRLDLAITTMKNLRHHLATEFLVDLNELDESHVKMIVDREISSLSSQKQSSKEFLAFNDILKYARRLGISINKTHLESIFNSVLEAHSGSQNAKEKGLDFEQFKEFISMLKKRDDILAIWESCCTDISLGMSRLDFERFYLSVQSENPNPNEMNSLFDQFKTNGEHWTAEDLNSYLMSSFANPILNIETDTYFTYPLTDYYISSSHNTYLTGRQVAGDSSIDGYVRALQRGCRCIEIDIWDGPNAEDESSADPEPIVNHGRTFTKPIGFANVVKTIQKFAFITSPYPLILSLEINCSPVSQMQVVKILKKTLGSSLVTSTIDDSSTIPSPEMFKYKFLVKAKKTSPFKDLIETDEGSFTTSTTTTSLSEDNGVTPTGKSFSLRRKPKAPKVIDQVSELGVYLQGIKFRNFSLPESKIYNHCFSLSEKTINKMMKDEVKKTSLDKHNRKYFVRVYPSGYRVTSSNFNPIKYWEHGVQMVATNWQTYDLGQQLNEAMFEGVDKKGYVLKPAHLRKPIIKSSKFFKMFQPASKTIRFSISIISAHQLSKPKDSDDAINPFVSLEIIGPEKISWDSPTMEFGKTRAIMDNGFNPTWNETFSGSITGSLELVFVKFVVSSVASPERTDDVHPLGLSVAKLDYLKQGYRYLYLNDLFGEQLVYSSLFLKISYDCV</sequence>
<dbReference type="CDD" id="cd13360">
    <property type="entry name" value="PH_PLC_fungal"/>
    <property type="match status" value="1"/>
</dbReference>
<evidence type="ECO:0000256" key="8">
    <source>
        <dbReference type="SAM" id="MobiDB-lite"/>
    </source>
</evidence>
<organism evidence="11 12">
    <name type="scientific">Candida theae</name>
    <dbReference type="NCBI Taxonomy" id="1198502"/>
    <lineage>
        <taxon>Eukaryota</taxon>
        <taxon>Fungi</taxon>
        <taxon>Dikarya</taxon>
        <taxon>Ascomycota</taxon>
        <taxon>Saccharomycotina</taxon>
        <taxon>Pichiomycetes</taxon>
        <taxon>Debaryomycetaceae</taxon>
        <taxon>Candida/Lodderomyces clade</taxon>
        <taxon>Candida</taxon>
    </lineage>
</organism>
<dbReference type="SMART" id="SM00149">
    <property type="entry name" value="PLCYc"/>
    <property type="match status" value="1"/>
</dbReference>
<dbReference type="SMART" id="SM00148">
    <property type="entry name" value="PLCXc"/>
    <property type="match status" value="1"/>
</dbReference>
<comment type="catalytic activity">
    <reaction evidence="1 7">
        <text>a 1,2-diacyl-sn-glycero-3-phospho-(1D-myo-inositol-4,5-bisphosphate) + H2O = 1D-myo-inositol 1,4,5-trisphosphate + a 1,2-diacyl-sn-glycerol + H(+)</text>
        <dbReference type="Rhea" id="RHEA:33179"/>
        <dbReference type="ChEBI" id="CHEBI:15377"/>
        <dbReference type="ChEBI" id="CHEBI:15378"/>
        <dbReference type="ChEBI" id="CHEBI:17815"/>
        <dbReference type="ChEBI" id="CHEBI:58456"/>
        <dbReference type="ChEBI" id="CHEBI:203600"/>
        <dbReference type="EC" id="3.1.4.11"/>
    </reaction>
</comment>
<dbReference type="SUPFAM" id="SSF49562">
    <property type="entry name" value="C2 domain (Calcium/lipid-binding domain, CaLB)"/>
    <property type="match status" value="1"/>
</dbReference>
<dbReference type="PROSITE" id="PS50004">
    <property type="entry name" value="C2"/>
    <property type="match status" value="1"/>
</dbReference>
<dbReference type="Pfam" id="PF00387">
    <property type="entry name" value="PI-PLC-Y"/>
    <property type="match status" value="1"/>
</dbReference>
<dbReference type="InterPro" id="IPR001192">
    <property type="entry name" value="PI-PLC_fam"/>
</dbReference>
<dbReference type="FunFam" id="3.20.20.190:FF:000039">
    <property type="entry name" value="Phosphoinositide phospholipase C"/>
    <property type="match status" value="1"/>
</dbReference>
<dbReference type="Pfam" id="PF00388">
    <property type="entry name" value="PI-PLC-X"/>
    <property type="match status" value="1"/>
</dbReference>
<comment type="function">
    <text evidence="6">The production of the second messenger molecules diacylglycerol (DAG) and inositol 1,4,5-trisphosphate (IP3) is mediated by activated phosphatidylinositol-specific phospholipase C enzymes.</text>
</comment>
<dbReference type="GO" id="GO:0048015">
    <property type="term" value="P:phosphatidylinositol-mediated signaling"/>
    <property type="evidence" value="ECO:0007669"/>
    <property type="project" value="TreeGrafter"/>
</dbReference>
<dbReference type="Proteomes" id="UP001204833">
    <property type="component" value="Unassembled WGS sequence"/>
</dbReference>
<dbReference type="PRINTS" id="PR00390">
    <property type="entry name" value="PHPHLIPASEC"/>
</dbReference>
<evidence type="ECO:0000256" key="2">
    <source>
        <dbReference type="ARBA" id="ARBA00022801"/>
    </source>
</evidence>
<dbReference type="PANTHER" id="PTHR10336:SF36">
    <property type="entry name" value="1-PHOSPHATIDYLINOSITOL 4,5-BISPHOSPHATE PHOSPHODIESTERASE BETA-4"/>
    <property type="match status" value="1"/>
</dbReference>
<gene>
    <name evidence="11" type="ORF">KGF57_000885</name>
</gene>
<protein>
    <recommendedName>
        <fullName evidence="7">Phosphoinositide phospholipase C</fullName>
        <ecNumber evidence="7">3.1.4.11</ecNumber>
    </recommendedName>
</protein>
<dbReference type="CDD" id="cd00275">
    <property type="entry name" value="C2_PLC_like"/>
    <property type="match status" value="1"/>
</dbReference>
<feature type="compositionally biased region" description="Polar residues" evidence="8">
    <location>
        <begin position="619"/>
        <end position="629"/>
    </location>
</feature>
<evidence type="ECO:0000256" key="1">
    <source>
        <dbReference type="ARBA" id="ARBA00001195"/>
    </source>
</evidence>
<feature type="region of interest" description="Disordered" evidence="8">
    <location>
        <begin position="76"/>
        <end position="99"/>
    </location>
</feature>
<dbReference type="CDD" id="cd08598">
    <property type="entry name" value="PI-PLC1c_yeast"/>
    <property type="match status" value="1"/>
</dbReference>
<feature type="region of interest" description="Disordered" evidence="8">
    <location>
        <begin position="608"/>
        <end position="630"/>
    </location>
</feature>
<accession>A0AAD5BIU4</accession>
<evidence type="ECO:0000313" key="11">
    <source>
        <dbReference type="EMBL" id="KAI5965092.1"/>
    </source>
</evidence>
<dbReference type="PROSITE" id="PS50007">
    <property type="entry name" value="PIPLC_X_DOMAIN"/>
    <property type="match status" value="1"/>
</dbReference>
<keyword evidence="12" id="KW-1185">Reference proteome</keyword>
<dbReference type="InterPro" id="IPR000008">
    <property type="entry name" value="C2_dom"/>
</dbReference>
<dbReference type="PANTHER" id="PTHR10336">
    <property type="entry name" value="PHOSPHOINOSITIDE-SPECIFIC PHOSPHOLIPASE C FAMILY PROTEIN"/>
    <property type="match status" value="1"/>
</dbReference>
<dbReference type="SUPFAM" id="SSF47473">
    <property type="entry name" value="EF-hand"/>
    <property type="match status" value="1"/>
</dbReference>
<feature type="domain" description="PI-PLC Y-box" evidence="10">
    <location>
        <begin position="645"/>
        <end position="762"/>
    </location>
</feature>
<comment type="caution">
    <text evidence="11">The sequence shown here is derived from an EMBL/GenBank/DDBJ whole genome shotgun (WGS) entry which is preliminary data.</text>
</comment>
<dbReference type="InterPro" id="IPR017946">
    <property type="entry name" value="PLC-like_Pdiesterase_TIM-brl"/>
</dbReference>
<feature type="region of interest" description="Disordered" evidence="8">
    <location>
        <begin position="1"/>
        <end position="39"/>
    </location>
</feature>
<dbReference type="RefSeq" id="XP_051610659.1">
    <property type="nucleotide sequence ID" value="XM_051755400.1"/>
</dbReference>
<keyword evidence="5" id="KW-0807">Transducer</keyword>
<dbReference type="InterPro" id="IPR000909">
    <property type="entry name" value="PLipase_C_PInositol-sp_X_dom"/>
</dbReference>
<feature type="domain" description="C2" evidence="9">
    <location>
        <begin position="765"/>
        <end position="899"/>
    </location>
</feature>
<evidence type="ECO:0000259" key="9">
    <source>
        <dbReference type="PROSITE" id="PS50004"/>
    </source>
</evidence>
<dbReference type="SMART" id="SM00239">
    <property type="entry name" value="C2"/>
    <property type="match status" value="1"/>
</dbReference>
<dbReference type="InterPro" id="IPR035892">
    <property type="entry name" value="C2_domain_sf"/>
</dbReference>
<dbReference type="PROSITE" id="PS50008">
    <property type="entry name" value="PIPLC_Y_DOMAIN"/>
    <property type="match status" value="1"/>
</dbReference>
<dbReference type="InterPro" id="IPR037755">
    <property type="entry name" value="Plc1_PH"/>
</dbReference>
<dbReference type="SUPFAM" id="SSF51695">
    <property type="entry name" value="PLC-like phosphodiesterases"/>
    <property type="match status" value="1"/>
</dbReference>
<dbReference type="Gene3D" id="3.20.20.190">
    <property type="entry name" value="Phosphatidylinositol (PI) phosphodiesterase"/>
    <property type="match status" value="1"/>
</dbReference>
<dbReference type="InterPro" id="IPR011992">
    <property type="entry name" value="EF-hand-dom_pair"/>
</dbReference>
<dbReference type="GO" id="GO:0051209">
    <property type="term" value="P:release of sequestered calcium ion into cytosol"/>
    <property type="evidence" value="ECO:0007669"/>
    <property type="project" value="TreeGrafter"/>
</dbReference>
<evidence type="ECO:0000256" key="6">
    <source>
        <dbReference type="ARBA" id="ARBA00059664"/>
    </source>
</evidence>
<keyword evidence="2 7" id="KW-0378">Hydrolase</keyword>